<dbReference type="GO" id="GO:0005829">
    <property type="term" value="C:cytosol"/>
    <property type="evidence" value="ECO:0007669"/>
    <property type="project" value="TreeGrafter"/>
</dbReference>
<dbReference type="SUPFAM" id="SSF53756">
    <property type="entry name" value="UDP-Glycosyltransferase/glycogen phosphorylase"/>
    <property type="match status" value="1"/>
</dbReference>
<dbReference type="eggNOG" id="COG0859">
    <property type="taxonomic scope" value="Bacteria"/>
</dbReference>
<evidence type="ECO:0000256" key="2">
    <source>
        <dbReference type="ARBA" id="ARBA00022679"/>
    </source>
</evidence>
<sequence>MKKISRIFIRLPNWIGDVCMSLSSLNAVIASADKVVICAKPWAQDLLAGYLQSTQVSFLAMSGKWREDARTIKQFRKAHPVADGEVGLLLPDSLTSALCFKFAGLSSAGYKDDGRSLLLNWPIKKPTPKPHAVESWFYLTRSALTEWGFSCLAEPKETVLLPLTDEQLAEKAMYQSQHGLEKGEFILIAPTAVGLHKGKNKVWQGYEQLTRSLQAQGYQVLMCPPPNEVKQATANAPSATLLPALSLGAFAALLKDAALVICNDSGVSHLAAAVNARQMTLIGVTDMRNTAPWSPQALILGENGRWPEQQEVLDAALQYLKAS</sequence>
<keyword evidence="1" id="KW-0328">Glycosyltransferase</keyword>
<dbReference type="InterPro" id="IPR051199">
    <property type="entry name" value="LPS_LOS_Heptosyltrfase"/>
</dbReference>
<proteinExistence type="predicted"/>
<dbReference type="PANTHER" id="PTHR30160">
    <property type="entry name" value="TETRAACYLDISACCHARIDE 4'-KINASE-RELATED"/>
    <property type="match status" value="1"/>
</dbReference>
<protein>
    <submittedName>
        <fullName evidence="3">Heptosyltransferase</fullName>
    </submittedName>
</protein>
<keyword evidence="2 3" id="KW-0808">Transferase</keyword>
<reference evidence="3 4" key="1">
    <citation type="submission" date="2014-07" db="EMBL/GenBank/DDBJ databases">
        <authorList>
            <person name="McCorrison J."/>
            <person name="Sanka R."/>
            <person name="Torralba M."/>
            <person name="Gillis M."/>
            <person name="Haft D.H."/>
            <person name="Methe B."/>
            <person name="Sutton G."/>
            <person name="Nelson K.E."/>
        </authorList>
    </citation>
    <scope>NUCLEOTIDE SEQUENCE [LARGE SCALE GENOMIC DNA]</scope>
    <source>
        <strain evidence="3 4">DNF00040</strain>
    </source>
</reference>
<dbReference type="Pfam" id="PF01075">
    <property type="entry name" value="Glyco_transf_9"/>
    <property type="match status" value="1"/>
</dbReference>
<dbReference type="RefSeq" id="WP_197050846.1">
    <property type="nucleotide sequence ID" value="NZ_JRNI01000017.1"/>
</dbReference>
<dbReference type="AlphaFoldDB" id="A0A096AK75"/>
<dbReference type="GO" id="GO:0009244">
    <property type="term" value="P:lipopolysaccharide core region biosynthetic process"/>
    <property type="evidence" value="ECO:0007669"/>
    <property type="project" value="TreeGrafter"/>
</dbReference>
<dbReference type="InterPro" id="IPR002201">
    <property type="entry name" value="Glyco_trans_9"/>
</dbReference>
<dbReference type="Gene3D" id="3.40.50.2000">
    <property type="entry name" value="Glycogen Phosphorylase B"/>
    <property type="match status" value="2"/>
</dbReference>
<keyword evidence="4" id="KW-1185">Reference proteome</keyword>
<dbReference type="Proteomes" id="UP000029629">
    <property type="component" value="Unassembled WGS sequence"/>
</dbReference>
<dbReference type="EMBL" id="JRNI01000017">
    <property type="protein sequence ID" value="KGF31072.1"/>
    <property type="molecule type" value="Genomic_DNA"/>
</dbReference>
<gene>
    <name evidence="3" type="ORF">HMPREF2130_04610</name>
</gene>
<organism evidence="3 4">
    <name type="scientific">Oligella urethralis DNF00040</name>
    <dbReference type="NCBI Taxonomy" id="1401065"/>
    <lineage>
        <taxon>Bacteria</taxon>
        <taxon>Pseudomonadati</taxon>
        <taxon>Pseudomonadota</taxon>
        <taxon>Betaproteobacteria</taxon>
        <taxon>Burkholderiales</taxon>
        <taxon>Alcaligenaceae</taxon>
        <taxon>Oligella</taxon>
    </lineage>
</organism>
<accession>A0A096AK75</accession>
<evidence type="ECO:0000313" key="4">
    <source>
        <dbReference type="Proteomes" id="UP000029629"/>
    </source>
</evidence>
<evidence type="ECO:0000313" key="3">
    <source>
        <dbReference type="EMBL" id="KGF31072.1"/>
    </source>
</evidence>
<evidence type="ECO:0000256" key="1">
    <source>
        <dbReference type="ARBA" id="ARBA00022676"/>
    </source>
</evidence>
<dbReference type="GO" id="GO:0008713">
    <property type="term" value="F:ADP-heptose-lipopolysaccharide heptosyltransferase activity"/>
    <property type="evidence" value="ECO:0007669"/>
    <property type="project" value="TreeGrafter"/>
</dbReference>
<comment type="caution">
    <text evidence="3">The sequence shown here is derived from an EMBL/GenBank/DDBJ whole genome shotgun (WGS) entry which is preliminary data.</text>
</comment>
<name>A0A096AK75_9BURK</name>